<evidence type="ECO:0000256" key="1">
    <source>
        <dbReference type="SAM" id="MobiDB-lite"/>
    </source>
</evidence>
<accession>A0A6J4VFR6</accession>
<proteinExistence type="predicted"/>
<reference evidence="3" key="1">
    <citation type="submission" date="2020-02" db="EMBL/GenBank/DDBJ databases">
        <authorList>
            <person name="Meier V. D."/>
        </authorList>
    </citation>
    <scope>NUCLEOTIDE SEQUENCE</scope>
    <source>
        <strain evidence="3">AVDCRST_MAG59</strain>
    </source>
</reference>
<organism evidence="3">
    <name type="scientific">uncultured Thermomicrobiales bacterium</name>
    <dbReference type="NCBI Taxonomy" id="1645740"/>
    <lineage>
        <taxon>Bacteria</taxon>
        <taxon>Pseudomonadati</taxon>
        <taxon>Thermomicrobiota</taxon>
        <taxon>Thermomicrobia</taxon>
        <taxon>Thermomicrobiales</taxon>
        <taxon>environmental samples</taxon>
    </lineage>
</organism>
<dbReference type="AlphaFoldDB" id="A0A6J4VFR6"/>
<protein>
    <submittedName>
        <fullName evidence="3">Uncharacterized protein</fullName>
    </submittedName>
</protein>
<name>A0A6J4VFR6_9BACT</name>
<keyword evidence="2" id="KW-0732">Signal</keyword>
<dbReference type="EMBL" id="CADCWF010000286">
    <property type="protein sequence ID" value="CAA9574530.1"/>
    <property type="molecule type" value="Genomic_DNA"/>
</dbReference>
<sequence>MGPKTIGFLAAGALLTVATPAAAQSPADTSFSESSRSSGPTCVVGGTASDCASGSAAFPIVVTVSPVLSVPSSVAGSPPLAGGIFGGSAVGDVSTDTDVDRSTSFGTVAAR</sequence>
<gene>
    <name evidence="3" type="ORF">AVDCRST_MAG59-3932</name>
</gene>
<feature type="signal peptide" evidence="2">
    <location>
        <begin position="1"/>
        <end position="23"/>
    </location>
</feature>
<feature type="region of interest" description="Disordered" evidence="1">
    <location>
        <begin position="92"/>
        <end position="111"/>
    </location>
</feature>
<evidence type="ECO:0000313" key="3">
    <source>
        <dbReference type="EMBL" id="CAA9574530.1"/>
    </source>
</evidence>
<evidence type="ECO:0000256" key="2">
    <source>
        <dbReference type="SAM" id="SignalP"/>
    </source>
</evidence>
<feature type="chain" id="PRO_5026880119" evidence="2">
    <location>
        <begin position="24"/>
        <end position="111"/>
    </location>
</feature>